<feature type="region of interest" description="Disordered" evidence="7">
    <location>
        <begin position="1"/>
        <end position="42"/>
    </location>
</feature>
<keyword evidence="2" id="KW-0862">Zinc</keyword>
<name>A0AA38SDT4_9PEZI</name>
<accession>A0AA38SDT4</accession>
<evidence type="ECO:0000256" key="1">
    <source>
        <dbReference type="ARBA" id="ARBA00022723"/>
    </source>
</evidence>
<dbReference type="PANTHER" id="PTHR31944">
    <property type="entry name" value="HEME-RESPONSIVE ZINC FINGER TRANSCRIPTION FACTOR HAP1"/>
    <property type="match status" value="1"/>
</dbReference>
<evidence type="ECO:0000256" key="5">
    <source>
        <dbReference type="ARBA" id="ARBA00023163"/>
    </source>
</evidence>
<feature type="region of interest" description="Disordered" evidence="7">
    <location>
        <begin position="357"/>
        <end position="377"/>
    </location>
</feature>
<evidence type="ECO:0000256" key="4">
    <source>
        <dbReference type="ARBA" id="ARBA00023125"/>
    </source>
</evidence>
<keyword evidence="4" id="KW-0238">DNA-binding</keyword>
<keyword evidence="3" id="KW-0805">Transcription regulation</keyword>
<keyword evidence="1" id="KW-0479">Metal-binding</keyword>
<organism evidence="9 10">
    <name type="scientific">Pleurostoma richardsiae</name>
    <dbReference type="NCBI Taxonomy" id="41990"/>
    <lineage>
        <taxon>Eukaryota</taxon>
        <taxon>Fungi</taxon>
        <taxon>Dikarya</taxon>
        <taxon>Ascomycota</taxon>
        <taxon>Pezizomycotina</taxon>
        <taxon>Sordariomycetes</taxon>
        <taxon>Sordariomycetidae</taxon>
        <taxon>Calosphaeriales</taxon>
        <taxon>Pleurostomataceae</taxon>
        <taxon>Pleurostoma</taxon>
    </lineage>
</organism>
<dbReference type="GO" id="GO:0006351">
    <property type="term" value="P:DNA-templated transcription"/>
    <property type="evidence" value="ECO:0007669"/>
    <property type="project" value="InterPro"/>
</dbReference>
<keyword evidence="6" id="KW-0539">Nucleus</keyword>
<comment type="caution">
    <text evidence="9">The sequence shown here is derived from an EMBL/GenBank/DDBJ whole genome shotgun (WGS) entry which is preliminary data.</text>
</comment>
<evidence type="ECO:0000313" key="9">
    <source>
        <dbReference type="EMBL" id="KAJ9156627.1"/>
    </source>
</evidence>
<dbReference type="PANTHER" id="PTHR31944:SF129">
    <property type="entry name" value="ASPYRIDONES CLUSTER REGULATOR APDR-RELATED"/>
    <property type="match status" value="1"/>
</dbReference>
<reference evidence="9" key="1">
    <citation type="submission" date="2022-07" db="EMBL/GenBank/DDBJ databases">
        <title>Fungi with potential for degradation of polypropylene.</title>
        <authorList>
            <person name="Gostincar C."/>
        </authorList>
    </citation>
    <scope>NUCLEOTIDE SEQUENCE</scope>
    <source>
        <strain evidence="9">EXF-13308</strain>
    </source>
</reference>
<dbReference type="GO" id="GO:0005634">
    <property type="term" value="C:nucleus"/>
    <property type="evidence" value="ECO:0007669"/>
    <property type="project" value="TreeGrafter"/>
</dbReference>
<dbReference type="GO" id="GO:0001228">
    <property type="term" value="F:DNA-binding transcription activator activity, RNA polymerase II-specific"/>
    <property type="evidence" value="ECO:0007669"/>
    <property type="project" value="TreeGrafter"/>
</dbReference>
<dbReference type="EMBL" id="JANBVO010000002">
    <property type="protein sequence ID" value="KAJ9156627.1"/>
    <property type="molecule type" value="Genomic_DNA"/>
</dbReference>
<feature type="domain" description="Xylanolytic transcriptional activator regulatory" evidence="8">
    <location>
        <begin position="288"/>
        <end position="362"/>
    </location>
</feature>
<dbReference type="InterPro" id="IPR051430">
    <property type="entry name" value="Fungal_TF_Env_Response"/>
</dbReference>
<protein>
    <submittedName>
        <fullName evidence="9">C6 transcription factor</fullName>
    </submittedName>
</protein>
<evidence type="ECO:0000256" key="2">
    <source>
        <dbReference type="ARBA" id="ARBA00022833"/>
    </source>
</evidence>
<dbReference type="Proteomes" id="UP001174694">
    <property type="component" value="Unassembled WGS sequence"/>
</dbReference>
<dbReference type="GO" id="GO:0000978">
    <property type="term" value="F:RNA polymerase II cis-regulatory region sequence-specific DNA binding"/>
    <property type="evidence" value="ECO:0007669"/>
    <property type="project" value="TreeGrafter"/>
</dbReference>
<keyword evidence="10" id="KW-1185">Reference proteome</keyword>
<dbReference type="InterPro" id="IPR007219">
    <property type="entry name" value="XnlR_reg_dom"/>
</dbReference>
<dbReference type="AlphaFoldDB" id="A0AA38SDT4"/>
<keyword evidence="5" id="KW-0804">Transcription</keyword>
<evidence type="ECO:0000256" key="6">
    <source>
        <dbReference type="ARBA" id="ARBA00023242"/>
    </source>
</evidence>
<dbReference type="CDD" id="cd12148">
    <property type="entry name" value="fungal_TF_MHR"/>
    <property type="match status" value="1"/>
</dbReference>
<dbReference type="GO" id="GO:0008270">
    <property type="term" value="F:zinc ion binding"/>
    <property type="evidence" value="ECO:0007669"/>
    <property type="project" value="InterPro"/>
</dbReference>
<dbReference type="Pfam" id="PF04082">
    <property type="entry name" value="Fungal_trans"/>
    <property type="match status" value="1"/>
</dbReference>
<evidence type="ECO:0000259" key="8">
    <source>
        <dbReference type="SMART" id="SM00906"/>
    </source>
</evidence>
<sequence length="715" mass="79246">MADRSKDPDRPPLKRRRPAKACEPCRNRKENPAHPGNQLRFQLEQSQDTILRLNRSIEELERRLAAASLPEQTQVPPGPADGSSIPKIIPRLRATRDKTKLYGQSHWLHTAEKLQVIGEFGSSIELSWKGAKAEFGETFRNLKSLRRTIKANQSVRLNEPVPDLLGTLPEKSVCDELVGAYFSAVEPVYKVIHYPSFASEYDKFWGEERPHSTRFLMKLVMVLTVGTTFYSRHEDVGRLRQLAQTWIYSAQWWLTGPSARSTNNLFDGLQVSCLLAIAHLTTSLGNSDWISSGALLHRAIGMGLHRDPGMFPMLSIFQKEMRKRLWATVLELTLQAAVDSAMPLLISSDDFDTPLPSNLNDEDIDSQSSNATRARPKEELTDTSIQIVLAKSLPLRITIAKLINGIRETFAYERALKLGAEIVGACHDVAAFFRAQSAATTQGGSLRSTDFHRRLIDLCLRKYMLLLYRPFMIQARRDARFYFARKMCFESCMVMASHARDLNLPTPPSDYMSQLLVRGSGFARGGLSLDVTTTLTMELITQLEEKPASGTLDPAALTGGIPDPLDEMARASRAPVIRSLEHISDQLLQIISLGYPSMKRYGLVAALLSHIKAMEAGQPAHQGLKFSAIAESMKKCQDALVASGAAKTPQESVDTLGPGPLTTASSDDFEFNFADLTFPDTTMGLDPLSLLYFPGLGEASNPDSALWNPTSDPKA</sequence>
<feature type="compositionally biased region" description="Basic and acidic residues" evidence="7">
    <location>
        <begin position="23"/>
        <end position="32"/>
    </location>
</feature>
<evidence type="ECO:0000256" key="7">
    <source>
        <dbReference type="SAM" id="MobiDB-lite"/>
    </source>
</evidence>
<gene>
    <name evidence="9" type="ORF">NKR23_g1208</name>
</gene>
<evidence type="ECO:0000256" key="3">
    <source>
        <dbReference type="ARBA" id="ARBA00023015"/>
    </source>
</evidence>
<evidence type="ECO:0000313" key="10">
    <source>
        <dbReference type="Proteomes" id="UP001174694"/>
    </source>
</evidence>
<proteinExistence type="predicted"/>
<feature type="compositionally biased region" description="Basic and acidic residues" evidence="7">
    <location>
        <begin position="1"/>
        <end position="12"/>
    </location>
</feature>
<dbReference type="SMART" id="SM00906">
    <property type="entry name" value="Fungal_trans"/>
    <property type="match status" value="1"/>
</dbReference>